<dbReference type="InterPro" id="IPR004547">
    <property type="entry name" value="Glucosamine6P_isomerase"/>
</dbReference>
<name>A0ABW2A700_9GAMM</name>
<dbReference type="Pfam" id="PF01182">
    <property type="entry name" value="Glucosamine_iso"/>
    <property type="match status" value="1"/>
</dbReference>
<sequence>MQVIIAESAQEVATLGADQVAELVQSRVDAVLGLATGSTPIALYRELIRRHRRGDLSFSGVRSFNLDEYLGLGPEHPQSYRYFMNRELFDHIDIQPENTRVPDGLGDAGTVGDEYEALIEAAGGIDLQVLGIGRNGHIGFNEPSSSLGSGTRIKTLSPDTVRDNSRFFGPDEFQPRLAITMGIGTILRARRAMLLATGAAKADAVRAMVEGPLSASCPASALQLHPRALVILDPEAASALEHHDYYHWVRRETDRLAVRG</sequence>
<protein>
    <recommendedName>
        <fullName evidence="2">Glucosamine-6-phosphate deaminase</fullName>
        <ecNumber evidence="2">3.5.99.6</ecNumber>
    </recommendedName>
    <alternativeName>
        <fullName evidence="2">GlcN6P deaminase</fullName>
        <shortName evidence="2">GNPDA</shortName>
    </alternativeName>
    <alternativeName>
        <fullName evidence="2">Glucosamine-6-phosphate isomerase</fullName>
    </alternativeName>
</protein>
<dbReference type="NCBIfam" id="NF001684">
    <property type="entry name" value="PRK00443.1-4"/>
    <property type="match status" value="1"/>
</dbReference>
<keyword evidence="5" id="KW-1185">Reference proteome</keyword>
<keyword evidence="2" id="KW-0021">Allosteric enzyme</keyword>
<proteinExistence type="inferred from homology"/>
<dbReference type="PANTHER" id="PTHR11280">
    <property type="entry name" value="GLUCOSAMINE-6-PHOSPHATE ISOMERASE"/>
    <property type="match status" value="1"/>
</dbReference>
<feature type="active site" description="For ring-opening step" evidence="2">
    <location>
        <position position="135"/>
    </location>
</feature>
<dbReference type="EC" id="3.5.99.6" evidence="2"/>
<evidence type="ECO:0000313" key="5">
    <source>
        <dbReference type="Proteomes" id="UP001596422"/>
    </source>
</evidence>
<feature type="active site" description="For ring-opening step" evidence="2">
    <location>
        <position position="142"/>
    </location>
</feature>
<feature type="site" description="Part of the allosteric site" evidence="2">
    <location>
        <position position="154"/>
    </location>
</feature>
<comment type="catalytic activity">
    <reaction evidence="2">
        <text>alpha-D-glucosamine 6-phosphate + H2O = beta-D-fructose 6-phosphate + NH4(+)</text>
        <dbReference type="Rhea" id="RHEA:12172"/>
        <dbReference type="ChEBI" id="CHEBI:15377"/>
        <dbReference type="ChEBI" id="CHEBI:28938"/>
        <dbReference type="ChEBI" id="CHEBI:57634"/>
        <dbReference type="ChEBI" id="CHEBI:75989"/>
        <dbReference type="EC" id="3.5.99.6"/>
    </reaction>
</comment>
<gene>
    <name evidence="2 4" type="primary">nagB</name>
    <name evidence="4" type="ORF">ACFQDL_26415</name>
</gene>
<feature type="site" description="Part of the allosteric site" evidence="2">
    <location>
        <position position="152"/>
    </location>
</feature>
<dbReference type="EMBL" id="JBHSWE010000001">
    <property type="protein sequence ID" value="MFC6673227.1"/>
    <property type="molecule type" value="Genomic_DNA"/>
</dbReference>
<evidence type="ECO:0000313" key="4">
    <source>
        <dbReference type="EMBL" id="MFC6673227.1"/>
    </source>
</evidence>
<dbReference type="Gene3D" id="3.40.50.1360">
    <property type="match status" value="1"/>
</dbReference>
<feature type="active site" description="Proton acceptor; for ring-opening step" evidence="2">
    <location>
        <position position="137"/>
    </location>
</feature>
<comment type="subunit">
    <text evidence="2">Homohexamer.</text>
</comment>
<organism evidence="4 5">
    <name type="scientific">Marinobacterium aestuariivivens</name>
    <dbReference type="NCBI Taxonomy" id="1698799"/>
    <lineage>
        <taxon>Bacteria</taxon>
        <taxon>Pseudomonadati</taxon>
        <taxon>Pseudomonadota</taxon>
        <taxon>Gammaproteobacteria</taxon>
        <taxon>Oceanospirillales</taxon>
        <taxon>Oceanospirillaceae</taxon>
        <taxon>Marinobacterium</taxon>
    </lineage>
</organism>
<comment type="caution">
    <text evidence="4">The sequence shown here is derived from an EMBL/GenBank/DDBJ whole genome shotgun (WGS) entry which is preliminary data.</text>
</comment>
<dbReference type="InterPro" id="IPR018321">
    <property type="entry name" value="Glucosamine6P_isomerase_CS"/>
</dbReference>
<dbReference type="PROSITE" id="PS01161">
    <property type="entry name" value="GLC_GALNAC_ISOMERASE"/>
    <property type="match status" value="1"/>
</dbReference>
<evidence type="ECO:0000256" key="2">
    <source>
        <dbReference type="HAMAP-Rule" id="MF_01241"/>
    </source>
</evidence>
<dbReference type="CDD" id="cd01399">
    <property type="entry name" value="GlcN6P_deaminase"/>
    <property type="match status" value="1"/>
</dbReference>
<feature type="active site" description="Proton acceptor; for enolization step" evidence="2">
    <location>
        <position position="67"/>
    </location>
</feature>
<comment type="activity regulation">
    <text evidence="2">Allosterically activated by N-acetylglucosamine 6-phosphate (GlcNAc6P).</text>
</comment>
<reference evidence="5" key="1">
    <citation type="journal article" date="2019" name="Int. J. Syst. Evol. Microbiol.">
        <title>The Global Catalogue of Microorganisms (GCM) 10K type strain sequencing project: providing services to taxonomists for standard genome sequencing and annotation.</title>
        <authorList>
            <consortium name="The Broad Institute Genomics Platform"/>
            <consortium name="The Broad Institute Genome Sequencing Center for Infectious Disease"/>
            <person name="Wu L."/>
            <person name="Ma J."/>
        </authorList>
    </citation>
    <scope>NUCLEOTIDE SEQUENCE [LARGE SCALE GENOMIC DNA]</scope>
    <source>
        <strain evidence="5">NBRC 111756</strain>
    </source>
</reference>
<dbReference type="InterPro" id="IPR037171">
    <property type="entry name" value="NagB/RpiA_transferase-like"/>
</dbReference>
<evidence type="ECO:0000259" key="3">
    <source>
        <dbReference type="Pfam" id="PF01182"/>
    </source>
</evidence>
<evidence type="ECO:0000256" key="1">
    <source>
        <dbReference type="ARBA" id="ARBA00022801"/>
    </source>
</evidence>
<comment type="function">
    <text evidence="2">Catalyzes the reversible isomerization-deamination of glucosamine 6-phosphate (GlcN6P) to form fructose 6-phosphate (Fru6P) and ammonium ion.</text>
</comment>
<dbReference type="InterPro" id="IPR006148">
    <property type="entry name" value="Glc/Gal-6P_isomerase"/>
</dbReference>
<comment type="similarity">
    <text evidence="2">Belongs to the glucosamine/galactosamine-6-phosphate isomerase family. NagB subfamily.</text>
</comment>
<dbReference type="GO" id="GO:0004342">
    <property type="term" value="F:glucosamine-6-phosphate deaminase activity"/>
    <property type="evidence" value="ECO:0007669"/>
    <property type="project" value="UniProtKB-EC"/>
</dbReference>
<keyword evidence="1 2" id="KW-0378">Hydrolase</keyword>
<accession>A0ABW2A700</accession>
<comment type="pathway">
    <text evidence="2">Amino-sugar metabolism; N-acetylneuraminate degradation; D-fructose 6-phosphate from N-acetylneuraminate: step 5/5.</text>
</comment>
<comment type="caution">
    <text evidence="2">Lacks conserved residue(s) required for the propagation of feature annotation.</text>
</comment>
<feature type="domain" description="Glucosamine/galactosamine-6-phosphate isomerase" evidence="3">
    <location>
        <begin position="7"/>
        <end position="223"/>
    </location>
</feature>
<dbReference type="NCBIfam" id="TIGR00502">
    <property type="entry name" value="nagB"/>
    <property type="match status" value="1"/>
</dbReference>
<keyword evidence="2" id="KW-0119">Carbohydrate metabolism</keyword>
<feature type="site" description="Part of the allosteric site" evidence="2">
    <location>
        <position position="155"/>
    </location>
</feature>
<feature type="site" description="Part of the allosteric site" evidence="2">
    <location>
        <position position="145"/>
    </location>
</feature>
<dbReference type="HAMAP" id="MF_01241">
    <property type="entry name" value="GlcN6P_deamin"/>
    <property type="match status" value="1"/>
</dbReference>
<dbReference type="Proteomes" id="UP001596422">
    <property type="component" value="Unassembled WGS sequence"/>
</dbReference>
<dbReference type="RefSeq" id="WP_379911603.1">
    <property type="nucleotide sequence ID" value="NZ_JBHSWE010000001.1"/>
</dbReference>
<dbReference type="SUPFAM" id="SSF100950">
    <property type="entry name" value="NagB/RpiA/CoA transferase-like"/>
    <property type="match status" value="1"/>
</dbReference>
<dbReference type="PANTHER" id="PTHR11280:SF5">
    <property type="entry name" value="GLUCOSAMINE-6-PHOSPHATE ISOMERASE"/>
    <property type="match status" value="1"/>
</dbReference>